<name>A0A401G9L8_9APHY</name>
<dbReference type="SUPFAM" id="SSF52540">
    <property type="entry name" value="P-loop containing nucleoside triphosphate hydrolases"/>
    <property type="match status" value="1"/>
</dbReference>
<comment type="caution">
    <text evidence="7">The sequence shown here is derived from an EMBL/GenBank/DDBJ whole genome shotgun (WGS) entry which is preliminary data.</text>
</comment>
<dbReference type="OrthoDB" id="3260945at2759"/>
<dbReference type="GO" id="GO:0005737">
    <property type="term" value="C:cytoplasm"/>
    <property type="evidence" value="ECO:0007669"/>
    <property type="project" value="TreeGrafter"/>
</dbReference>
<dbReference type="PANTHER" id="PTHR13710">
    <property type="entry name" value="DNA HELICASE RECQ FAMILY MEMBER"/>
    <property type="match status" value="1"/>
</dbReference>
<dbReference type="SMART" id="SM00487">
    <property type="entry name" value="DEXDc"/>
    <property type="match status" value="1"/>
</dbReference>
<evidence type="ECO:0000256" key="1">
    <source>
        <dbReference type="ARBA" id="ARBA00005446"/>
    </source>
</evidence>
<dbReference type="PANTHER" id="PTHR13710:SF105">
    <property type="entry name" value="ATP-DEPENDENT DNA HELICASE Q1"/>
    <property type="match status" value="1"/>
</dbReference>
<dbReference type="InterPro" id="IPR014001">
    <property type="entry name" value="Helicase_ATP-bd"/>
</dbReference>
<dbReference type="GO" id="GO:0000724">
    <property type="term" value="P:double-strand break repair via homologous recombination"/>
    <property type="evidence" value="ECO:0007669"/>
    <property type="project" value="TreeGrafter"/>
</dbReference>
<dbReference type="STRING" id="139825.A0A401G9L8"/>
<evidence type="ECO:0000313" key="7">
    <source>
        <dbReference type="EMBL" id="GBE78860.1"/>
    </source>
</evidence>
<sequence length="324" mass="36348">MSIIPAEGSSGWLESLIVQKCGVPSVRDFQLCHGMDLIRGKDLFLVIVPGQGKTTVMHAPLLAAQAQMKIGIALMIVPTKLLALQQETVANSRGIRALAINEDTMREAYHNNRDLLAELVSGEDIRLAIMSPQMLRSKRVRSLLSQQAVKSLVCWFFVDEAHLVDEQSGEWIEIFKSIKTMRAILSARTVWAAFTGMATPSRTLVLAENLGFQPGHYVNARYSVDCSNIKYIPRFFEHAVSGTDFLDISFLIPLEMASPTDITTTLIFCQTIELGYKIMSFLDRLIPEAVPYRNKIIKLYNSLMPATYRQHFVQDRLSGAELHM</sequence>
<dbReference type="GO" id="GO:0009378">
    <property type="term" value="F:four-way junction helicase activity"/>
    <property type="evidence" value="ECO:0007669"/>
    <property type="project" value="TreeGrafter"/>
</dbReference>
<dbReference type="Gene3D" id="3.40.50.300">
    <property type="entry name" value="P-loop containing nucleotide triphosphate hydrolases"/>
    <property type="match status" value="1"/>
</dbReference>
<dbReference type="GO" id="GO:0005524">
    <property type="term" value="F:ATP binding"/>
    <property type="evidence" value="ECO:0007669"/>
    <property type="project" value="InterPro"/>
</dbReference>
<dbReference type="Proteomes" id="UP000287166">
    <property type="component" value="Unassembled WGS sequence"/>
</dbReference>
<dbReference type="GO" id="GO:0005694">
    <property type="term" value="C:chromosome"/>
    <property type="evidence" value="ECO:0007669"/>
    <property type="project" value="TreeGrafter"/>
</dbReference>
<proteinExistence type="inferred from homology"/>
<comment type="similarity">
    <text evidence="1">Belongs to the helicase family. RecQ subfamily.</text>
</comment>
<accession>A0A401G9L8</accession>
<dbReference type="GO" id="GO:0016787">
    <property type="term" value="F:hydrolase activity"/>
    <property type="evidence" value="ECO:0007669"/>
    <property type="project" value="UniProtKB-KW"/>
</dbReference>
<dbReference type="EMBL" id="BFAD01000002">
    <property type="protein sequence ID" value="GBE78860.1"/>
    <property type="molecule type" value="Genomic_DNA"/>
</dbReference>
<evidence type="ECO:0000256" key="2">
    <source>
        <dbReference type="ARBA" id="ARBA00023125"/>
    </source>
</evidence>
<organism evidence="7 8">
    <name type="scientific">Sparassis crispa</name>
    <dbReference type="NCBI Taxonomy" id="139825"/>
    <lineage>
        <taxon>Eukaryota</taxon>
        <taxon>Fungi</taxon>
        <taxon>Dikarya</taxon>
        <taxon>Basidiomycota</taxon>
        <taxon>Agaricomycotina</taxon>
        <taxon>Agaricomycetes</taxon>
        <taxon>Polyporales</taxon>
        <taxon>Sparassidaceae</taxon>
        <taxon>Sparassis</taxon>
    </lineage>
</organism>
<evidence type="ECO:0000256" key="5">
    <source>
        <dbReference type="ARBA" id="ARBA00034808"/>
    </source>
</evidence>
<evidence type="ECO:0000259" key="6">
    <source>
        <dbReference type="PROSITE" id="PS51192"/>
    </source>
</evidence>
<dbReference type="AlphaFoldDB" id="A0A401G9L8"/>
<feature type="domain" description="Helicase ATP-binding" evidence="6">
    <location>
        <begin position="34"/>
        <end position="218"/>
    </location>
</feature>
<protein>
    <recommendedName>
        <fullName evidence="5">DNA 3'-5' helicase</fullName>
        <ecNumber evidence="5">5.6.2.4</ecNumber>
    </recommendedName>
</protein>
<dbReference type="PROSITE" id="PS51192">
    <property type="entry name" value="HELICASE_ATP_BIND_1"/>
    <property type="match status" value="1"/>
</dbReference>
<keyword evidence="3" id="KW-0413">Isomerase</keyword>
<dbReference type="RefSeq" id="XP_027609773.1">
    <property type="nucleotide sequence ID" value="XM_027753972.1"/>
</dbReference>
<dbReference type="InParanoid" id="A0A401G9L8"/>
<dbReference type="GeneID" id="38775777"/>
<reference evidence="7 8" key="1">
    <citation type="journal article" date="2018" name="Sci. Rep.">
        <title>Genome sequence of the cauliflower mushroom Sparassis crispa (Hanabiratake) and its association with beneficial usage.</title>
        <authorList>
            <person name="Kiyama R."/>
            <person name="Furutani Y."/>
            <person name="Kawaguchi K."/>
            <person name="Nakanishi T."/>
        </authorList>
    </citation>
    <scope>NUCLEOTIDE SEQUENCE [LARGE SCALE GENOMIC DNA]</scope>
</reference>
<evidence type="ECO:0000256" key="3">
    <source>
        <dbReference type="ARBA" id="ARBA00023235"/>
    </source>
</evidence>
<dbReference type="InterPro" id="IPR027417">
    <property type="entry name" value="P-loop_NTPase"/>
</dbReference>
<dbReference type="EC" id="5.6.2.4" evidence="5"/>
<evidence type="ECO:0000256" key="4">
    <source>
        <dbReference type="ARBA" id="ARBA00034617"/>
    </source>
</evidence>
<evidence type="ECO:0000313" key="8">
    <source>
        <dbReference type="Proteomes" id="UP000287166"/>
    </source>
</evidence>
<gene>
    <name evidence="7" type="ORF">SCP_0200570</name>
</gene>
<dbReference type="InterPro" id="IPR011545">
    <property type="entry name" value="DEAD/DEAH_box_helicase_dom"/>
</dbReference>
<comment type="catalytic activity">
    <reaction evidence="4">
        <text>Couples ATP hydrolysis with the unwinding of duplex DNA by translocating in the 3'-5' direction.</text>
        <dbReference type="EC" id="5.6.2.4"/>
    </reaction>
</comment>
<dbReference type="GO" id="GO:0003677">
    <property type="term" value="F:DNA binding"/>
    <property type="evidence" value="ECO:0007669"/>
    <property type="project" value="UniProtKB-KW"/>
</dbReference>
<dbReference type="GO" id="GO:0043138">
    <property type="term" value="F:3'-5' DNA helicase activity"/>
    <property type="evidence" value="ECO:0007669"/>
    <property type="project" value="UniProtKB-EC"/>
</dbReference>
<keyword evidence="8" id="KW-1185">Reference proteome</keyword>
<dbReference type="Pfam" id="PF00270">
    <property type="entry name" value="DEAD"/>
    <property type="match status" value="1"/>
</dbReference>
<keyword evidence="7" id="KW-0378">Hydrolase</keyword>
<keyword evidence="2" id="KW-0238">DNA-binding</keyword>